<dbReference type="EMBL" id="LJQC01000707">
    <property type="protein sequence ID" value="KPW95209.1"/>
    <property type="molecule type" value="Genomic_DNA"/>
</dbReference>
<dbReference type="GO" id="GO:0033388">
    <property type="term" value="P:putrescine biosynthetic process from arginine"/>
    <property type="evidence" value="ECO:0007669"/>
    <property type="project" value="TreeGrafter"/>
</dbReference>
<dbReference type="InterPro" id="IPR003010">
    <property type="entry name" value="C-N_Hydrolase"/>
</dbReference>
<evidence type="ECO:0000259" key="2">
    <source>
        <dbReference type="PROSITE" id="PS50263"/>
    </source>
</evidence>
<evidence type="ECO:0000313" key="3">
    <source>
        <dbReference type="EMBL" id="KPW95209.1"/>
    </source>
</evidence>
<dbReference type="InterPro" id="IPR036526">
    <property type="entry name" value="C-N_Hydrolase_sf"/>
</dbReference>
<dbReference type="InterPro" id="IPR050345">
    <property type="entry name" value="Aliph_Amidase/BUP"/>
</dbReference>
<organism evidence="3 4">
    <name type="scientific">Pseudomonas syringae pv. coryli</name>
    <dbReference type="NCBI Taxonomy" id="317659"/>
    <lineage>
        <taxon>Bacteria</taxon>
        <taxon>Pseudomonadati</taxon>
        <taxon>Pseudomonadota</taxon>
        <taxon>Gammaproteobacteria</taxon>
        <taxon>Pseudomonadales</taxon>
        <taxon>Pseudomonadaceae</taxon>
        <taxon>Pseudomonas</taxon>
    </lineage>
</organism>
<sequence length="296" mass="31204">MVMRCQSLPDKIGRHTTWVVGKNVTMCEPDAARAKLASANLVFPGEPMMFPILAAAQFCSARGDIEHNLSGHSAFMQQASELGASYLLFPELSLTGYEPDLARELALLADDARLAPLAALAVKLQLTTTVGVPLRGASDSVLIGALTFTAAGDVIAYAKQHLHPGEDVVFSAGSEDGYLLVDQQRIGLCVCADFAHAEHAQRMAQGGSWGYAASVLISPGGYEYDAGLLSGHARRHSLPVLMANHGGPTGGWQSAGRSGLWDEAGHWVGGMEGEGGGLVVATRQREGWRVRAVTVG</sequence>
<reference evidence="3 4" key="1">
    <citation type="submission" date="2015-09" db="EMBL/GenBank/DDBJ databases">
        <title>Genome announcement of multiple Pseudomonas syringae strains.</title>
        <authorList>
            <person name="Thakur S."/>
            <person name="Wang P.W."/>
            <person name="Gong Y."/>
            <person name="Weir B.S."/>
            <person name="Guttman D.S."/>
        </authorList>
    </citation>
    <scope>NUCLEOTIDE SEQUENCE [LARGE SCALE GENOMIC DNA]</scope>
    <source>
        <strain evidence="3 4">ICMP17001</strain>
    </source>
</reference>
<dbReference type="GO" id="GO:0016746">
    <property type="term" value="F:acyltransferase activity"/>
    <property type="evidence" value="ECO:0007669"/>
    <property type="project" value="UniProtKB-KW"/>
</dbReference>
<keyword evidence="3" id="KW-0449">Lipoprotein</keyword>
<accession>A0A0P9QC17</accession>
<dbReference type="PANTHER" id="PTHR43674:SF2">
    <property type="entry name" value="BETA-UREIDOPROPIONASE"/>
    <property type="match status" value="1"/>
</dbReference>
<dbReference type="Pfam" id="PF00795">
    <property type="entry name" value="CN_hydrolase"/>
    <property type="match status" value="1"/>
</dbReference>
<proteinExistence type="predicted"/>
<feature type="domain" description="CN hydrolase" evidence="2">
    <location>
        <begin position="51"/>
        <end position="285"/>
    </location>
</feature>
<evidence type="ECO:0000313" key="4">
    <source>
        <dbReference type="Proteomes" id="UP000051335"/>
    </source>
</evidence>
<keyword evidence="3" id="KW-0012">Acyltransferase</keyword>
<dbReference type="Gene3D" id="3.60.110.10">
    <property type="entry name" value="Carbon-nitrogen hydrolase"/>
    <property type="match status" value="1"/>
</dbReference>
<comment type="caution">
    <text evidence="3">The sequence shown here is derived from an EMBL/GenBank/DDBJ whole genome shotgun (WGS) entry which is preliminary data.</text>
</comment>
<keyword evidence="4" id="KW-1185">Reference proteome</keyword>
<keyword evidence="3" id="KW-0808">Transferase</keyword>
<dbReference type="PROSITE" id="PS50263">
    <property type="entry name" value="CN_HYDROLASE"/>
    <property type="match status" value="1"/>
</dbReference>
<protein>
    <submittedName>
        <fullName evidence="3">Nitrilase/cyanide hydratase and apolipoprotein N-acyltransferase</fullName>
    </submittedName>
</protein>
<dbReference type="PANTHER" id="PTHR43674">
    <property type="entry name" value="NITRILASE C965.09-RELATED"/>
    <property type="match status" value="1"/>
</dbReference>
<gene>
    <name evidence="3" type="ORF">ALO75_04436</name>
</gene>
<dbReference type="AlphaFoldDB" id="A0A0P9QC17"/>
<name>A0A0P9QC17_9PSED</name>
<evidence type="ECO:0000256" key="1">
    <source>
        <dbReference type="ARBA" id="ARBA00022801"/>
    </source>
</evidence>
<dbReference type="GO" id="GO:0050126">
    <property type="term" value="F:N-carbamoylputrescine amidase activity"/>
    <property type="evidence" value="ECO:0007669"/>
    <property type="project" value="TreeGrafter"/>
</dbReference>
<keyword evidence="1" id="KW-0378">Hydrolase</keyword>
<dbReference type="Proteomes" id="UP000051335">
    <property type="component" value="Unassembled WGS sequence"/>
</dbReference>
<dbReference type="CDD" id="cd07197">
    <property type="entry name" value="nitrilase"/>
    <property type="match status" value="1"/>
</dbReference>
<dbReference type="SUPFAM" id="SSF56317">
    <property type="entry name" value="Carbon-nitrogen hydrolase"/>
    <property type="match status" value="1"/>
</dbReference>
<dbReference type="PATRIC" id="fig|317659.3.peg.2055"/>